<dbReference type="Proteomes" id="UP001189624">
    <property type="component" value="Chromosome 6"/>
</dbReference>
<dbReference type="PANTHER" id="PTHR33388:SF19">
    <property type="entry name" value="SPOROCYTELESS-LIKE EAR-CONTAINING PROTEIN"/>
    <property type="match status" value="1"/>
</dbReference>
<feature type="region of interest" description="Disordered" evidence="4">
    <location>
        <begin position="287"/>
        <end position="309"/>
    </location>
</feature>
<organism evidence="5 6">
    <name type="scientific">Sphenostylis stenocarpa</name>
    <dbReference type="NCBI Taxonomy" id="92480"/>
    <lineage>
        <taxon>Eukaryota</taxon>
        <taxon>Viridiplantae</taxon>
        <taxon>Streptophyta</taxon>
        <taxon>Embryophyta</taxon>
        <taxon>Tracheophyta</taxon>
        <taxon>Spermatophyta</taxon>
        <taxon>Magnoliopsida</taxon>
        <taxon>eudicotyledons</taxon>
        <taxon>Gunneridae</taxon>
        <taxon>Pentapetalae</taxon>
        <taxon>rosids</taxon>
        <taxon>fabids</taxon>
        <taxon>Fabales</taxon>
        <taxon>Fabaceae</taxon>
        <taxon>Papilionoideae</taxon>
        <taxon>50 kb inversion clade</taxon>
        <taxon>NPAAA clade</taxon>
        <taxon>indigoferoid/millettioid clade</taxon>
        <taxon>Phaseoleae</taxon>
        <taxon>Sphenostylis</taxon>
    </lineage>
</organism>
<sequence length="347" mass="37634">MCSNTCNSACGCGTGANVVSSIWSSGLKKHQKRPRVPKRGPGVAELEKILREQGRIDVTTDKGNSQEFSSFISHPSSSLKFHPLQPSGTQNSSLPSPFSSNLAANVPSAPIFDHFGPTTLPDITSMYGKCGSLERSGGSDLVSPEKELFPLNLNSSKSNLNMNEPIDGNQYDSASSPSRNLSSDWPYSAKIQHTNNQHPAPITPMTNQFHGTATVGPQNHPELPSNQNSYNHMDAKWGSSLELSNTRFNSDMTVPGRANFPPFVTHEVPSPPMHLFPGVISKGNVLPSHASEDKGDSCQHLESSEPNHRPFYNFLEVEDSEVTENMRGADRGGREAGRVGIDLNLKL</sequence>
<dbReference type="Gramene" id="rna-AYBTSS11_LOCUS18932">
    <property type="protein sequence ID" value="CAJ1961842.1"/>
    <property type="gene ID" value="gene-AYBTSS11_LOCUS18932"/>
</dbReference>
<evidence type="ECO:0000256" key="2">
    <source>
        <dbReference type="ARBA" id="ARBA00023015"/>
    </source>
</evidence>
<dbReference type="EMBL" id="OY731403">
    <property type="protein sequence ID" value="CAJ1961842.1"/>
    <property type="molecule type" value="Genomic_DNA"/>
</dbReference>
<keyword evidence="3" id="KW-0804">Transcription</keyword>
<evidence type="ECO:0000313" key="5">
    <source>
        <dbReference type="EMBL" id="CAJ1961842.1"/>
    </source>
</evidence>
<evidence type="ECO:0000313" key="6">
    <source>
        <dbReference type="Proteomes" id="UP001189624"/>
    </source>
</evidence>
<accession>A0AA86T077</accession>
<dbReference type="PANTHER" id="PTHR33388">
    <property type="entry name" value="OS01G0212500 PROTEIN"/>
    <property type="match status" value="1"/>
</dbReference>
<dbReference type="GO" id="GO:0003700">
    <property type="term" value="F:DNA-binding transcription factor activity"/>
    <property type="evidence" value="ECO:0007669"/>
    <property type="project" value="InterPro"/>
</dbReference>
<feature type="region of interest" description="Disordered" evidence="4">
    <location>
        <begin position="153"/>
        <end position="182"/>
    </location>
</feature>
<evidence type="ECO:0000256" key="1">
    <source>
        <dbReference type="ARBA" id="ARBA00022491"/>
    </source>
</evidence>
<keyword evidence="2" id="KW-0805">Transcription regulation</keyword>
<feature type="compositionally biased region" description="Polar residues" evidence="4">
    <location>
        <begin position="170"/>
        <end position="182"/>
    </location>
</feature>
<dbReference type="AlphaFoldDB" id="A0AA86T077"/>
<evidence type="ECO:0000256" key="3">
    <source>
        <dbReference type="ARBA" id="ARBA00023163"/>
    </source>
</evidence>
<keyword evidence="6" id="KW-1185">Reference proteome</keyword>
<name>A0AA86T077_9FABA</name>
<proteinExistence type="predicted"/>
<feature type="compositionally biased region" description="Low complexity" evidence="4">
    <location>
        <begin position="153"/>
        <end position="163"/>
    </location>
</feature>
<reference evidence="5" key="1">
    <citation type="submission" date="2023-10" db="EMBL/GenBank/DDBJ databases">
        <authorList>
            <person name="Domelevo Entfellner J.-B."/>
        </authorList>
    </citation>
    <scope>NUCLEOTIDE SEQUENCE</scope>
</reference>
<evidence type="ECO:0000256" key="4">
    <source>
        <dbReference type="SAM" id="MobiDB-lite"/>
    </source>
</evidence>
<gene>
    <name evidence="5" type="ORF">AYBTSS11_LOCUS18932</name>
</gene>
<protein>
    <submittedName>
        <fullName evidence="5">Uncharacterized protein</fullName>
    </submittedName>
</protein>
<feature type="compositionally biased region" description="Basic and acidic residues" evidence="4">
    <location>
        <begin position="290"/>
        <end position="308"/>
    </location>
</feature>
<keyword evidence="1" id="KW-0678">Repressor</keyword>
<dbReference type="InterPro" id="IPR040356">
    <property type="entry name" value="SPEAR"/>
</dbReference>